<accession>A0A0F9S807</accession>
<dbReference type="EMBL" id="LAZR01000536">
    <property type="protein sequence ID" value="KKN65045.1"/>
    <property type="molecule type" value="Genomic_DNA"/>
</dbReference>
<evidence type="ECO:0000256" key="1">
    <source>
        <dbReference type="SAM" id="MobiDB-lite"/>
    </source>
</evidence>
<dbReference type="InterPro" id="IPR013320">
    <property type="entry name" value="ConA-like_dom_sf"/>
</dbReference>
<sequence length="3529" mass="402348">MKKTKQKIFKNAVIVISIIFLMLFSGLTSLVDWGEYKPVDKPVTSWYNPGLPDFFYEDDVDQTTNYFNAYNESYLICKVQNTAYANFTFNNIMYNFSYGINMVPIDLGVDKESYSVNITQYDIDRDIFDWIAVQPVFIDEDEIEVNMDTPEDIPFYAGGPVTILVQLNFSYNNLWIEIDDIIINDVYSIDEEYPSVDPYILSGLMFQGDYIQYDLNFDEANLHQMRIKGDGIFNYIIITDGDWDYDGISNVKEIQEQFTHPTLDPLISNVNGFYTSGDYFLPNDEYINETFGYNFFIPYNYVGNKYLAMVLIKGTVSEIMVDGYDVFVDKTFSISQEGKNIVIPLGTILEGSHMVHYKSDVGMLYTEFYLDGKSILTRGSDDLDSDGDTIPNSKEVDYGIKPGDPDTDDDGISDAVDSSPRNYLMLDKDNIYEFVVSHNASRDTLIDIMIKRPDTDYYTEEMMYYETIGEVISIVPIMRLFGNSSISKTTLSSIWGKSIDTYSISGDTPTFGDPICKDTGTETYETEMGIILGDVSEETIEFSLPYSIDHDAKDDSYINIRFDIVWSIVLSLGEDMSDIIHYYDFTEDIELVSFLKQDVAPANWILASPDSYIENTIIWNLVQNPDLGSFSDFNVDDDIVGYDTTPFSDLFSTINETRNNNPISKDENGEIDETEVVYISILKSSSDILRNYTDGNTLSDAEIFFSSYSRNFVSDNDVLNFRGERTEYSLCYSIQYMDTQLLQKEEDYKERYQFSNYPIYMNRIMQTGVFEGSGAEILEINSICGDGIALDTLTVEGIYHDKIQFLNVVFIEKDESFEGLPEIGYDTDNDISKMIFDVRLFDIKLSKRVFTEYSFSLANIADVMSKWIKDIKIWFLRHFTKGLNRPITLKDIDFSVWEPDFDDEKIAFLFKNPGWYNVKLEYLNRFIDYHIPKWLQEHHTTTIWWRSISSITPFGSMSFPINLDYLNTFYGQVVVVTQYHNGQCVYYSHVNPKARNPERRLIIIDQNPHGLRIDEPYPQTTKVNLYWTITSYIFVYTALGITILMGVYYDYGKLASYDMDSGSFGSYIFRHISIAIDMIIGISMLASVPAVAIDWLLKGRAEVAYNTRWPPGYSKDAYIASTPKFNNILPMANKILKVLGNIITICMIARYICTGIINIIDIYTTSLPPLTKYLKSMYTIIRVVSTATPLLLSLFTSSTYTSGALFWIGMIISFGWMIWDYIYMLLQAGKTIEPNIPDDPELTNWVFPEESMKRRGGLEIGDNMGFKLRFENEGTERVWMQSRLGIDGEYGDYQGEWDTGYGENDYEDYEWLEPLTSVSSSFNMNVDLEVDGDADPRTNILNETFNQPMPFTVLPTSIATIYSNLIEFDNPKSYNDLETTNLNNNTHQHNNIADTLDKLSNRVKYDFLDDNVGSMPSGRWDPVVKTDFGEFTDILRPDGDISTPWGISHPSFDKVNDSVLNPDDAPQPDPLDDCAIAHYFDVNQWEVWSFSDPTLPASYINTIKVHVYAKEDMNEINAMPVAVSIDGGSTWDMQYLDKFTNNYAWYTTEFLIDEWDDATDLQVKLKAKIFPEHGHTWYVGACYVEINYFASDTTEQEIVAEKDGHTNVLMLETFGQEASLYVRDSLDDEYIDGIVEFWLYKDNYSIINIDGFITINENGHIINPKTGTVIKHYGIRIDMWNNIKIEFTSTTATTFDVHINGIKIGDDLSYDGSEADEIEFWISTNFTYNDENKDSVATVYIDAVDYSWENDYYEGKSYAWDYTLDQIQHYGWDYGNLTVFTDISTDLSENIVEMDTITDDVELAFNLILDGTHNPTVNISFELPNGFTNTTWANLTQNLNDNIEFAFEADNSHQYAGIYYIGMDLTINSNTIYYELIPFIIPIDDDFEITQSSVIFEEIDFNGNYTATFDFLNDEIGEDPVDWTIGGEPAYGDVEIISNLDSHNNVLEIHDVHVSGELVLNEQFSEGHSSGTIEFWLRTDDATKTSFFVIGDGGTSDAIYFIIGSDKFQYYNSGMLDIGKVAEDNTWYHIRINFELTTGNYMGLAQNKWQVYINNKLFGPFNDNFNPTEMDRIELATFSTDFSYYYYVDAIGYSWDSNYNIGENRYRAITSTDTYETPTQLEKGDVVFIEYNTNSYSEIVMNFLNDDIIQTTYSVSPRGNLHQGIQYQTIIINETFSFDEIGFSSSYKYNWFEVNRISIIDATDTVAQNFNPIDFTNDGNIPKFVTYTLTGELNTGEAEFSGDTGWVEAQTLENVDRDGERSWSNPSKAKLEDGSNAIADIDKNDHSDWLRLTDFYNSGIGYNIPSGAEITGIEVKIKRKGEETDMISDDSLRLRMTSGQIGNDKASGMKYTTTLTWAIYGSSSDDWSAGLTPDDLNSADFGIDLSCYNSKPNTRRMGYVDAILIKIHYLIPSTEETEDKVQVITIEPNSFVELDLTFDVLNGPNSNLIHRGISYAESGTNNIYNLYMDNLEIDGIHIVTISNNTDYLLFGDAEFSEFDELYLNIIPVETLEWMAYSINDGENITFSGNSVIIPNSLIESPGAYTIKIVGNNSIGTIFESNIINFVISYPIGMSNIYNGTTLYDTQNTVNITIVSLYCSEFSYKLDDRLEVDFEGSNTTLQYVPYGEREIIIYGDDMYGEQYSSGVIHFNVCMEQVSPSQPDGFDFTEGTLLTPYGDLQFIDGNYSTLRYGIAEGEHITPDQWGDFVFTKGSGNSIGDLEDDDADISVVDAEYTVGSESLLGIIVPNGDIITQWDFADATPHWSKLNEGEEIGNDQGDGGNIRCDWETEKDRWNFDTLTLPNGHVVTKMIFYFTTYAPGDDSFYVVTSATSGGSINPNIGGYGVKSIQKTGLNIDQSTLDNFWLEVEAFDPISNFLDINTVWVRVYTTLKGYSVDYNVILDVSGSELNKIYYDYRTTIALDCDLDIYNWDTTSWTELESNSGTEWIMGAYTLSDEYISESDEVIIRYQSDDNLTDFDMEIDQISFAPADLDCVINVNVDDPNIYEIKYLQYSHKTNISTVVNLDIWNWTNSQWCVLESINNYDTFDNHYVMLGNDSDYLNLATNSVKLRYQSLGTDIQLEIDCLNLYYTTTFVPGNSYELPIQPDNFTLAGGTFTQTGDLIAIDGDYSIISSSNYLMLPTQWGDFVFTKGAGNTPGDLEANDANNNIIDAELITSSETLLGVIVPDGDIYHYWHEGDGHPHWSKIDEYPDTNGDGGDVGAEWEERDRYSMTSFGLSAGEYVSKLVFNLRSYKTTSWGEVDLDTQYTGVGVIVPNQGAYTNKAMTKSGLTLSQAQLDAIYVDMRSIDLEDDEYIFVEALWVEVYTKTVTYAVDYTITWDITEIDTDNFYYDYRTTVAVDCDLDIYNWDTPGWEELESNSGTGWITDYYTLSDPYVSGSDEVKIRFQSDVITTDFDMELDQIVVSPTSFNTQVDIQIDDELCLFPNSISYSYKTNTSVTIDFDIWNWATETWYEIESVENYATFDEDMFIIDLGSVYVNLNTNSIRLRFQCITENDFLLEIDQLRLDYYKI</sequence>
<feature type="transmembrane region" description="Helical" evidence="2">
    <location>
        <begin position="1204"/>
        <end position="1226"/>
    </location>
</feature>
<dbReference type="SUPFAM" id="SSF49899">
    <property type="entry name" value="Concanavalin A-like lectins/glucanases"/>
    <property type="match status" value="1"/>
</dbReference>
<protein>
    <submittedName>
        <fullName evidence="3">Uncharacterized protein</fullName>
    </submittedName>
</protein>
<evidence type="ECO:0000313" key="3">
    <source>
        <dbReference type="EMBL" id="KKN65045.1"/>
    </source>
</evidence>
<keyword evidence="2" id="KW-0812">Transmembrane</keyword>
<reference evidence="3" key="1">
    <citation type="journal article" date="2015" name="Nature">
        <title>Complex archaea that bridge the gap between prokaryotes and eukaryotes.</title>
        <authorList>
            <person name="Spang A."/>
            <person name="Saw J.H."/>
            <person name="Jorgensen S.L."/>
            <person name="Zaremba-Niedzwiedzka K."/>
            <person name="Martijn J."/>
            <person name="Lind A.E."/>
            <person name="van Eijk R."/>
            <person name="Schleper C."/>
            <person name="Guy L."/>
            <person name="Ettema T.J."/>
        </authorList>
    </citation>
    <scope>NUCLEOTIDE SEQUENCE</scope>
</reference>
<evidence type="ECO:0000256" key="2">
    <source>
        <dbReference type="SAM" id="Phobius"/>
    </source>
</evidence>
<feature type="region of interest" description="Disordered" evidence="1">
    <location>
        <begin position="381"/>
        <end position="412"/>
    </location>
</feature>
<feature type="transmembrane region" description="Helical" evidence="2">
    <location>
        <begin position="12"/>
        <end position="31"/>
    </location>
</feature>
<comment type="caution">
    <text evidence="3">The sequence shown here is derived from an EMBL/GenBank/DDBJ whole genome shotgun (WGS) entry which is preliminary data.</text>
</comment>
<feature type="transmembrane region" description="Helical" evidence="2">
    <location>
        <begin position="1180"/>
        <end position="1197"/>
    </location>
</feature>
<keyword evidence="2" id="KW-0472">Membrane</keyword>
<name>A0A0F9S807_9ZZZZ</name>
<feature type="transmembrane region" description="Helical" evidence="2">
    <location>
        <begin position="1138"/>
        <end position="1160"/>
    </location>
</feature>
<organism evidence="3">
    <name type="scientific">marine sediment metagenome</name>
    <dbReference type="NCBI Taxonomy" id="412755"/>
    <lineage>
        <taxon>unclassified sequences</taxon>
        <taxon>metagenomes</taxon>
        <taxon>ecological metagenomes</taxon>
    </lineage>
</organism>
<proteinExistence type="predicted"/>
<gene>
    <name evidence="3" type="ORF">LCGC14_0485440</name>
</gene>
<keyword evidence="2" id="KW-1133">Transmembrane helix</keyword>
<feature type="transmembrane region" description="Helical" evidence="2">
    <location>
        <begin position="1025"/>
        <end position="1049"/>
    </location>
</feature>